<evidence type="ECO:0000256" key="1">
    <source>
        <dbReference type="ARBA" id="ARBA00001974"/>
    </source>
</evidence>
<gene>
    <name evidence="7" type="ORF">JOC47_000644</name>
</gene>
<dbReference type="Pfam" id="PF07992">
    <property type="entry name" value="Pyr_redox_2"/>
    <property type="match status" value="1"/>
</dbReference>
<comment type="caution">
    <text evidence="7">The sequence shown here is derived from an EMBL/GenBank/DDBJ whole genome shotgun (WGS) entry which is preliminary data.</text>
</comment>
<evidence type="ECO:0000259" key="6">
    <source>
        <dbReference type="Pfam" id="PF07992"/>
    </source>
</evidence>
<keyword evidence="8" id="KW-1185">Reference proteome</keyword>
<protein>
    <submittedName>
        <fullName evidence="7">Electron transfer flavoprotein-quinone oxidoreductase</fullName>
        <ecNumber evidence="7">1.5.5.-</ecNumber>
    </submittedName>
</protein>
<evidence type="ECO:0000256" key="2">
    <source>
        <dbReference type="ARBA" id="ARBA00006796"/>
    </source>
</evidence>
<dbReference type="InterPro" id="IPR023753">
    <property type="entry name" value="FAD/NAD-binding_dom"/>
</dbReference>
<dbReference type="RefSeq" id="WP_338035307.1">
    <property type="nucleotide sequence ID" value="NZ_JAFBDQ010000003.1"/>
</dbReference>
<accession>A0A938XV49</accession>
<keyword evidence="5 7" id="KW-0560">Oxidoreductase</keyword>
<organism evidence="7 8">
    <name type="scientific">Halanaerobacter jeridensis</name>
    <dbReference type="NCBI Taxonomy" id="706427"/>
    <lineage>
        <taxon>Bacteria</taxon>
        <taxon>Bacillati</taxon>
        <taxon>Bacillota</taxon>
        <taxon>Clostridia</taxon>
        <taxon>Halanaerobiales</taxon>
        <taxon>Halobacteroidaceae</taxon>
        <taxon>Halanaerobacter</taxon>
    </lineage>
</organism>
<keyword evidence="3" id="KW-0285">Flavoprotein</keyword>
<dbReference type="InterPro" id="IPR039651">
    <property type="entry name" value="FixC-like"/>
</dbReference>
<dbReference type="Gene3D" id="3.50.50.60">
    <property type="entry name" value="FAD/NAD(P)-binding domain"/>
    <property type="match status" value="1"/>
</dbReference>
<dbReference type="GO" id="GO:0016491">
    <property type="term" value="F:oxidoreductase activity"/>
    <property type="evidence" value="ECO:0007669"/>
    <property type="project" value="UniProtKB-KW"/>
</dbReference>
<dbReference type="Proteomes" id="UP000774000">
    <property type="component" value="Unassembled WGS sequence"/>
</dbReference>
<dbReference type="PANTHER" id="PTHR43624">
    <property type="entry name" value="ELECTRON TRANSFER FLAVOPROTEIN-QUINONE OXIDOREDUCTASE YDIS-RELATED"/>
    <property type="match status" value="1"/>
</dbReference>
<evidence type="ECO:0000313" key="7">
    <source>
        <dbReference type="EMBL" id="MBM7555810.1"/>
    </source>
</evidence>
<name>A0A938XV49_9FIRM</name>
<reference evidence="7" key="1">
    <citation type="submission" date="2021-01" db="EMBL/GenBank/DDBJ databases">
        <title>Genomic Encyclopedia of Type Strains, Phase IV (KMG-IV): sequencing the most valuable type-strain genomes for metagenomic binning, comparative biology and taxonomic classification.</title>
        <authorList>
            <person name="Goeker M."/>
        </authorList>
    </citation>
    <scope>NUCLEOTIDE SEQUENCE</scope>
    <source>
        <strain evidence="7">DSM 23230</strain>
    </source>
</reference>
<dbReference type="PANTHER" id="PTHR43624:SF2">
    <property type="entry name" value="ELECTRON TRANSFER FLAVOPROTEIN-QUINONE OXIDOREDUCTASE YDIS-RELATED"/>
    <property type="match status" value="1"/>
</dbReference>
<dbReference type="PRINTS" id="PR00368">
    <property type="entry name" value="FADPNR"/>
</dbReference>
<evidence type="ECO:0000256" key="3">
    <source>
        <dbReference type="ARBA" id="ARBA00022630"/>
    </source>
</evidence>
<dbReference type="InterPro" id="IPR036188">
    <property type="entry name" value="FAD/NAD-bd_sf"/>
</dbReference>
<dbReference type="EMBL" id="JAFBDQ010000003">
    <property type="protein sequence ID" value="MBM7555810.1"/>
    <property type="molecule type" value="Genomic_DNA"/>
</dbReference>
<comment type="similarity">
    <text evidence="2">Belongs to the ETF-QO/FixC family.</text>
</comment>
<keyword evidence="4" id="KW-0274">FAD</keyword>
<evidence type="ECO:0000256" key="4">
    <source>
        <dbReference type="ARBA" id="ARBA00022827"/>
    </source>
</evidence>
<evidence type="ECO:0000313" key="8">
    <source>
        <dbReference type="Proteomes" id="UP000774000"/>
    </source>
</evidence>
<sequence length="439" mass="48794">MIKITAKHYDVIIVGAGPAGIAAAIKLAQNNIPVLVIERGRYPGAKNMFGGAIYRKPTAKVIPNFWENAPLERSIITEELWLMDTTSAVKLGFSGVNFSKPPHNKFSVIRSKFDNWFAQQAVTAGAELLTNTVVIDLVYQQQGLIKKKVSGVKLDSGTTISANIVLLAEGGQAKLTLQAGLRDKLKAEDFRLYIKEELALPQSEINSRFNLKDNQGAIIAMMGQAVSNIIGKVGLWTNRNSLSLTIGANLQKLNEHDLELQEMMAHFKSHPLIQNLIKDTELINYKSLTVPDGGYHKLPKLYDDGILVAGNAARLVAGRRGSDLAMLSGIYAAEVITQAHAAQDYSAKILKIYEQKIKNSFFMQDIKKETTINNYYRTNPQIECMLSKSLNNAAYKFFDTGFISTSDKIDQIKSETLEMQPLPQTISDLFYTIKRWSVY</sequence>
<dbReference type="PRINTS" id="PR00411">
    <property type="entry name" value="PNDRDTASEI"/>
</dbReference>
<dbReference type="AlphaFoldDB" id="A0A938XV49"/>
<dbReference type="SUPFAM" id="SSF51905">
    <property type="entry name" value="FAD/NAD(P)-binding domain"/>
    <property type="match status" value="1"/>
</dbReference>
<proteinExistence type="inferred from homology"/>
<dbReference type="SUPFAM" id="SSF54373">
    <property type="entry name" value="FAD-linked reductases, C-terminal domain"/>
    <property type="match status" value="1"/>
</dbReference>
<evidence type="ECO:0000256" key="5">
    <source>
        <dbReference type="ARBA" id="ARBA00023002"/>
    </source>
</evidence>
<comment type="cofactor">
    <cofactor evidence="1">
        <name>FAD</name>
        <dbReference type="ChEBI" id="CHEBI:57692"/>
    </cofactor>
</comment>
<feature type="domain" description="FAD/NAD(P)-binding" evidence="6">
    <location>
        <begin position="9"/>
        <end position="181"/>
    </location>
</feature>
<dbReference type="EC" id="1.5.5.-" evidence="7"/>